<dbReference type="STRING" id="662755.CRES_1387"/>
<dbReference type="Proteomes" id="UP000000492">
    <property type="component" value="Chromosome"/>
</dbReference>
<evidence type="ECO:0000313" key="1">
    <source>
        <dbReference type="EMBL" id="AEI09742.1"/>
    </source>
</evidence>
<keyword evidence="2" id="KW-1185">Reference proteome</keyword>
<evidence type="ECO:0000313" key="2">
    <source>
        <dbReference type="Proteomes" id="UP000000492"/>
    </source>
</evidence>
<reference evidence="1 2" key="1">
    <citation type="journal article" date="2012" name="BMC Genomics">
        <title>Complete genome sequence, lifestyle, and multi-drug resistance of the human pathogen Corynebacterium resistens DSM 45100 isolated from blood samples of a leukemia patient.</title>
        <authorList>
            <person name="Schroder J."/>
            <person name="Maus I."/>
            <person name="Meyer K."/>
            <person name="Wordemann S."/>
            <person name="Blom J."/>
            <person name="Jaenicke S."/>
            <person name="Schneider J."/>
            <person name="Trost E."/>
            <person name="Tauch A."/>
        </authorList>
    </citation>
    <scope>NUCLEOTIDE SEQUENCE [LARGE SCALE GENOMIC DNA]</scope>
    <source>
        <strain evidence="2">DSM 45100 / JCM 12819 / CCUG 50093 / GTC 2026 / SICGH 158</strain>
    </source>
</reference>
<name>F8DYZ7_CORRG</name>
<proteinExistence type="predicted"/>
<dbReference type="KEGG" id="crd:CRES_1387"/>
<protein>
    <recommendedName>
        <fullName evidence="3">Amino acid-binding ACT domain protein</fullName>
    </recommendedName>
</protein>
<gene>
    <name evidence="1" type="ordered locus">CRES_1387</name>
</gene>
<organism evidence="1 2">
    <name type="scientific">Corynebacterium resistens (strain DSM 45100 / JCM 12819 / GTC 2026 / SICGH 158)</name>
    <dbReference type="NCBI Taxonomy" id="662755"/>
    <lineage>
        <taxon>Bacteria</taxon>
        <taxon>Bacillati</taxon>
        <taxon>Actinomycetota</taxon>
        <taxon>Actinomycetes</taxon>
        <taxon>Mycobacteriales</taxon>
        <taxon>Corynebacteriaceae</taxon>
        <taxon>Corynebacterium</taxon>
    </lineage>
</organism>
<dbReference type="EMBL" id="CP002857">
    <property type="protein sequence ID" value="AEI09742.1"/>
    <property type="molecule type" value="Genomic_DNA"/>
</dbReference>
<accession>F8DYZ7</accession>
<dbReference type="AlphaFoldDB" id="F8DYZ7"/>
<sequence>MASIRTMSYLMRVRMPDAPGALGQLAVAIGTVGGDIRGVDIVGNGDAAEDIGTVVDDIVVNLPSGCLPDALITAAQEVDGVYVDSIRPFSGTVDRRGQVKMLADVADRRQNRTEALDLMMDSLPQSMTAGWSIVLDTEPRTHRVAASSAAPADNGKELESAPVVEARVLNSEREDWIPENWAVMDSALAATPIQGTSLLLVIGRPGGPDFLLSEVEHLRQMGSIVGAFFS</sequence>
<dbReference type="HOGENOM" id="CLU_086331_1_0_11"/>
<evidence type="ECO:0008006" key="3">
    <source>
        <dbReference type="Google" id="ProtNLM"/>
    </source>
</evidence>
<dbReference type="eggNOG" id="COG0317">
    <property type="taxonomic scope" value="Bacteria"/>
</dbReference>